<dbReference type="OrthoDB" id="5861060at2759"/>
<evidence type="ECO:0000313" key="3">
    <source>
        <dbReference type="WBParaSite" id="HPBE_0001635801-mRNA-1"/>
    </source>
</evidence>
<reference evidence="1 2" key="1">
    <citation type="submission" date="2018-11" db="EMBL/GenBank/DDBJ databases">
        <authorList>
            <consortium name="Pathogen Informatics"/>
        </authorList>
    </citation>
    <scope>NUCLEOTIDE SEQUENCE [LARGE SCALE GENOMIC DNA]</scope>
</reference>
<dbReference type="AlphaFoldDB" id="A0A183G4C4"/>
<keyword evidence="2" id="KW-1185">Reference proteome</keyword>
<evidence type="ECO:0000313" key="2">
    <source>
        <dbReference type="Proteomes" id="UP000050761"/>
    </source>
</evidence>
<sequence length="97" mass="10727">MASQRWPAHKLTWLGDSRDHQGGNPIVRPLHCTLAWADLCGSFSLSGTASRRWPAHKLTWLGDSRDHQGGNPIVRPLHCTLAWADLCGSFSLRLANS</sequence>
<dbReference type="WBParaSite" id="HPBE_0001635801-mRNA-1">
    <property type="protein sequence ID" value="HPBE_0001635801-mRNA-1"/>
    <property type="gene ID" value="HPBE_0001635801"/>
</dbReference>
<dbReference type="EMBL" id="UZAH01029375">
    <property type="protein sequence ID" value="VDP05684.1"/>
    <property type="molecule type" value="Genomic_DNA"/>
</dbReference>
<name>A0A183G4C4_HELPZ</name>
<dbReference type="Proteomes" id="UP000050761">
    <property type="component" value="Unassembled WGS sequence"/>
</dbReference>
<reference evidence="3" key="2">
    <citation type="submission" date="2019-09" db="UniProtKB">
        <authorList>
            <consortium name="WormBaseParasite"/>
        </authorList>
    </citation>
    <scope>IDENTIFICATION</scope>
</reference>
<organism evidence="2 3">
    <name type="scientific">Heligmosomoides polygyrus</name>
    <name type="common">Parasitic roundworm</name>
    <dbReference type="NCBI Taxonomy" id="6339"/>
    <lineage>
        <taxon>Eukaryota</taxon>
        <taxon>Metazoa</taxon>
        <taxon>Ecdysozoa</taxon>
        <taxon>Nematoda</taxon>
        <taxon>Chromadorea</taxon>
        <taxon>Rhabditida</taxon>
        <taxon>Rhabditina</taxon>
        <taxon>Rhabditomorpha</taxon>
        <taxon>Strongyloidea</taxon>
        <taxon>Heligmosomidae</taxon>
        <taxon>Heligmosomoides</taxon>
    </lineage>
</organism>
<proteinExistence type="predicted"/>
<protein>
    <submittedName>
        <fullName evidence="1 3">Uncharacterized protein</fullName>
    </submittedName>
</protein>
<accession>A0A183G4C4</accession>
<accession>A0A3P8BJX2</accession>
<evidence type="ECO:0000313" key="1">
    <source>
        <dbReference type="EMBL" id="VDP05684.1"/>
    </source>
</evidence>
<gene>
    <name evidence="1" type="ORF">HPBE_LOCUS16357</name>
</gene>